<dbReference type="InterPro" id="IPR007421">
    <property type="entry name" value="Schlafen_AlbA_2_dom"/>
</dbReference>
<dbReference type="RefSeq" id="WP_123019938.1">
    <property type="nucleotide sequence ID" value="NZ_LKGI01000118.1"/>
</dbReference>
<gene>
    <name evidence="2" type="ORF">FAM6012_02955</name>
</gene>
<dbReference type="Proteomes" id="UP000284123">
    <property type="component" value="Unassembled WGS sequence"/>
</dbReference>
<sequence>MDFDRLCDLVKEPEDDHHDFKQQWYHKGQKDEMVKDIFSFVNTTHRDDCYLIIGETDDYNIVGVENDCNRLTQQKLISYFDCLPISGGIIPDLKINTFNYKGHELDVIIIPNTFDVPVYLKKKWTEKGTKNVVYPGQIFMRHEDGNTSKIETAEYPQVERLWRKHFRLDSKIDERYSYVLSDISAWSYNEINIWEYRYDVDPSFYMELENVDTIAMRSYDSYSIDQLDPQIGWFTLKLKYNNQVINELNLNSIDGTRGMIVVPDSCIVDDVSLLSFKYFLKDSLKSKVQNLLKYGSTTREDDYSLSKFEESIAYFENSAQKDEIVEILKKNKNQILERIEPNEGEVSDVLERVQGIFSFSDRKITKEEVEITIRQKNLGKIVNAYLNRIGNCKSE</sequence>
<protein>
    <submittedName>
        <fullName evidence="2">Divergent AAA domain protein</fullName>
    </submittedName>
</protein>
<proteinExistence type="predicted"/>
<evidence type="ECO:0000259" key="1">
    <source>
        <dbReference type="Pfam" id="PF04326"/>
    </source>
</evidence>
<reference evidence="2 3" key="1">
    <citation type="journal article" date="2018" name="Front. Microbiol.">
        <title>Conversion of Methionine to Cysteine in Lactobacillus paracasei Depends on the Highly Mobile cysK-ctl-cysE Gene Cluster.</title>
        <authorList>
            <person name="Wuthrich D."/>
            <person name="Irmler S."/>
            <person name="Berthoud H."/>
            <person name="Guggenbuhl B."/>
            <person name="Eugster E."/>
            <person name="Bruggmann R."/>
        </authorList>
    </citation>
    <scope>NUCLEOTIDE SEQUENCE [LARGE SCALE GENOMIC DNA]</scope>
    <source>
        <strain evidence="2 3">FAM6012</strain>
    </source>
</reference>
<evidence type="ECO:0000313" key="2">
    <source>
        <dbReference type="EMBL" id="RNE25821.1"/>
    </source>
</evidence>
<name>A0A8B3GIS3_LACPA</name>
<dbReference type="Gene3D" id="3.30.950.30">
    <property type="entry name" value="Schlafen, AAA domain"/>
    <property type="match status" value="1"/>
</dbReference>
<organism evidence="2 3">
    <name type="scientific">Lacticaseibacillus paracasei</name>
    <name type="common">Lactobacillus paracasei</name>
    <dbReference type="NCBI Taxonomy" id="1597"/>
    <lineage>
        <taxon>Bacteria</taxon>
        <taxon>Bacillati</taxon>
        <taxon>Bacillota</taxon>
        <taxon>Bacilli</taxon>
        <taxon>Lactobacillales</taxon>
        <taxon>Lactobacillaceae</taxon>
        <taxon>Lacticaseibacillus</taxon>
    </lineage>
</organism>
<dbReference type="Pfam" id="PF04326">
    <property type="entry name" value="SLFN_AlbA_2"/>
    <property type="match status" value="1"/>
</dbReference>
<feature type="domain" description="Schlafen AlbA-2" evidence="1">
    <location>
        <begin position="14"/>
        <end position="146"/>
    </location>
</feature>
<comment type="caution">
    <text evidence="2">The sequence shown here is derived from an EMBL/GenBank/DDBJ whole genome shotgun (WGS) entry which is preliminary data.</text>
</comment>
<dbReference type="InterPro" id="IPR038461">
    <property type="entry name" value="Schlafen_AlbA_2_dom_sf"/>
</dbReference>
<evidence type="ECO:0000313" key="3">
    <source>
        <dbReference type="Proteomes" id="UP000284123"/>
    </source>
</evidence>
<dbReference type="EMBL" id="LKGI01000118">
    <property type="protein sequence ID" value="RNE25821.1"/>
    <property type="molecule type" value="Genomic_DNA"/>
</dbReference>
<dbReference type="AlphaFoldDB" id="A0A8B3GIS3"/>
<accession>A0A8B3GIS3</accession>